<protein>
    <submittedName>
        <fullName evidence="2">DUF1192 domain-containing protein</fullName>
    </submittedName>
</protein>
<evidence type="ECO:0000313" key="2">
    <source>
        <dbReference type="EMBL" id="HHL43906.1"/>
    </source>
</evidence>
<dbReference type="AlphaFoldDB" id="A0A7C5R538"/>
<name>A0A7C5R538_9PROT</name>
<dbReference type="InterPro" id="IPR009579">
    <property type="entry name" value="DUF1192"/>
</dbReference>
<evidence type="ECO:0000256" key="1">
    <source>
        <dbReference type="SAM" id="Coils"/>
    </source>
</evidence>
<dbReference type="EMBL" id="DRMJ01000515">
    <property type="protein sequence ID" value="HHL43906.1"/>
    <property type="molecule type" value="Genomic_DNA"/>
</dbReference>
<proteinExistence type="predicted"/>
<sequence length="62" mass="7011">MEDLEIREAGLDFRVGEDLYGVSIAQLQQRLQILNAEIARIKRALDAKQAEISTAESFFNKS</sequence>
<organism evidence="2">
    <name type="scientific">Hellea balneolensis</name>
    <dbReference type="NCBI Taxonomy" id="287478"/>
    <lineage>
        <taxon>Bacteria</taxon>
        <taxon>Pseudomonadati</taxon>
        <taxon>Pseudomonadota</taxon>
        <taxon>Alphaproteobacteria</taxon>
        <taxon>Maricaulales</taxon>
        <taxon>Robiginitomaculaceae</taxon>
        <taxon>Hellea</taxon>
    </lineage>
</organism>
<feature type="coiled-coil region" evidence="1">
    <location>
        <begin position="24"/>
        <end position="51"/>
    </location>
</feature>
<gene>
    <name evidence="2" type="ORF">ENJ42_09820</name>
</gene>
<dbReference type="Proteomes" id="UP000885830">
    <property type="component" value="Unassembled WGS sequence"/>
</dbReference>
<comment type="caution">
    <text evidence="2">The sequence shown here is derived from an EMBL/GenBank/DDBJ whole genome shotgun (WGS) entry which is preliminary data.</text>
</comment>
<accession>A0A7C5R538</accession>
<dbReference type="Pfam" id="PF06698">
    <property type="entry name" value="DUF1192"/>
    <property type="match status" value="1"/>
</dbReference>
<keyword evidence="1" id="KW-0175">Coiled coil</keyword>
<reference evidence="2" key="1">
    <citation type="journal article" date="2020" name="mSystems">
        <title>Genome- and Community-Level Interaction Insights into Carbon Utilization and Element Cycling Functions of Hydrothermarchaeota in Hydrothermal Sediment.</title>
        <authorList>
            <person name="Zhou Z."/>
            <person name="Liu Y."/>
            <person name="Xu W."/>
            <person name="Pan J."/>
            <person name="Luo Z.H."/>
            <person name="Li M."/>
        </authorList>
    </citation>
    <scope>NUCLEOTIDE SEQUENCE [LARGE SCALE GENOMIC DNA]</scope>
    <source>
        <strain evidence="2">HyVt-485</strain>
    </source>
</reference>